<evidence type="ECO:0000313" key="2">
    <source>
        <dbReference type="Proteomes" id="UP000814207"/>
    </source>
</evidence>
<feature type="non-terminal residue" evidence="1">
    <location>
        <position position="126"/>
    </location>
</feature>
<evidence type="ECO:0008006" key="3">
    <source>
        <dbReference type="Google" id="ProtNLM"/>
    </source>
</evidence>
<proteinExistence type="predicted"/>
<gene>
    <name evidence="1" type="ORF">GIW73_26880</name>
</gene>
<name>A0A9Q4FEN5_PSESX</name>
<protein>
    <recommendedName>
        <fullName evidence="3">Immunity protein 50 of polymorphic toxin system</fullName>
    </recommendedName>
</protein>
<dbReference type="EMBL" id="WKEU01000271">
    <property type="protein sequence ID" value="MCF5066561.1"/>
    <property type="molecule type" value="Genomic_DNA"/>
</dbReference>
<organism evidence="1 2">
    <name type="scientific">Pseudomonas syringae</name>
    <dbReference type="NCBI Taxonomy" id="317"/>
    <lineage>
        <taxon>Bacteria</taxon>
        <taxon>Pseudomonadati</taxon>
        <taxon>Pseudomonadota</taxon>
        <taxon>Gammaproteobacteria</taxon>
        <taxon>Pseudomonadales</taxon>
        <taxon>Pseudomonadaceae</taxon>
        <taxon>Pseudomonas</taxon>
    </lineage>
</organism>
<dbReference type="Pfam" id="PF15594">
    <property type="entry name" value="Imm50"/>
    <property type="match status" value="1"/>
</dbReference>
<dbReference type="AlphaFoldDB" id="A0A9Q4FEN5"/>
<comment type="caution">
    <text evidence="1">The sequence shown here is derived from an EMBL/GenBank/DDBJ whole genome shotgun (WGS) entry which is preliminary data.</text>
</comment>
<reference evidence="1" key="1">
    <citation type="submission" date="2019-11" db="EMBL/GenBank/DDBJ databases">
        <title>Epiphytic Pseudomonas syringae from cherry orchards.</title>
        <authorList>
            <person name="Hulin M.T."/>
        </authorList>
    </citation>
    <scope>NUCLEOTIDE SEQUENCE</scope>
    <source>
        <strain evidence="1">PA-6-9A</strain>
    </source>
</reference>
<evidence type="ECO:0000313" key="1">
    <source>
        <dbReference type="EMBL" id="MCF5066561.1"/>
    </source>
</evidence>
<dbReference type="InterPro" id="IPR028957">
    <property type="entry name" value="Imm50"/>
</dbReference>
<accession>A0A9Q4FEN5</accession>
<sequence length="126" mass="14842">MKHWNDFDGTTFFNKVFSQPIEINKIYIHSINIENDRPRFAIGFDIPEFPDHLPEKWRDKGYNTCRIGLTCSNVSNLRIVNLPCREIFVVKIEQENERFFFKAKSKTASIEFNGKWFSLAGPSVYM</sequence>
<dbReference type="Proteomes" id="UP000814207">
    <property type="component" value="Unassembled WGS sequence"/>
</dbReference>